<dbReference type="eggNOG" id="COG2911">
    <property type="taxonomic scope" value="Bacteria"/>
</dbReference>
<dbReference type="InterPro" id="IPR007452">
    <property type="entry name" value="TamB_C"/>
</dbReference>
<sequence length="1286" mass="146297">MTCFRKFCLITFISLIVFCIFFVFLFGTNIGTYFIFIGIIKHIPGLTFDAVSGRWGNFCIVRIVYQIPSIGILKIDKCDVSIKLKDILNKQIFLEYIYLKNVTLYTKKINWINKRSENVKKSNNFFSNYSVIAKDIKLSNVHVISNDVQVQFQKWNTGLVFHNNSLKILSSYVSTGSVLFNSMLRNIVTRKMDTVISSKFWLKNASCIKHVLMDIINNKFISFLKYDNTMHFELSDIYGENFRICYGSLNNGYIVNCFNFQSSLNKSIVNVKLNINAPGVTFDVVGMISLFDDYPIHIVSNYIMYPVTQDPYIKPKEDFKKKITLIVTGLVMDELCIKCNFVSVESVINIVLKIQLMLSGIPMQLSIVGYEIPISLFKNVSRCLVKKMGIYITDEVRKYYIYVTSELFHEKCDPIHIFLYAHGEMNSCVVSECKINILNGCCKINGSINWNDLVHWNIICVFNNFDVYKKCLILYPIKLSGKIIACGHFSANAWEIMISHLNIHGNIKNNYMKYSGMICINSNGEWNIATDLLNNGVNILTVQGGMQKNHVFDIGLKFNIIDCSVFSPNLTGNVLGDCKLFGSVESPSILLKINLCSMSWKDKDVKINDILIDSVICTNGLDQSSILLKVNNIEYGSIMLNQLLIQGQGNFFEHYLKLTILGSELFGVLNIIGKFDLGNQIWNGIVKKTDIITPVGTWKIIDDVVLIYKNLFRKIILQPFSVEIPFFQFSVSIDFQKIFLEKLYAIFKDLNFISKDMKFIEKIMMSNVRICCTEFYWYCNNTLPEGSILFMGNKLDIIFLNKEEIIPINFNDVSLRVVLNQMDFFCNGIAQIYGNQFFVKFLISYISDIPKISGNICIDNVKLIPFLHVLLKSKKSIEGLLNINLKFYGDLYCPKIYGFVVVKYYVLNKPIDLLFIKDGVMKVNFFGDYALIDGVVNVMNGGRLYLDGRIINFNVIQNFKILLNIQGNQVDFYLSPTMYVKIFPKLTCTITVNTIDIQGDINVPYGYIKIKDFQRNIMGVSSEEIVLNDKFKPITNKPKNVGMLTISNLIIHIGSDVNFNGFGLDVKLKGDLEISYDENNLNITGQIQIPSGSCKIYSKNLMVQKGQVLFSGPINQVYLNVEAIQKINVVSCNMKDPVIAGIRIIGMVDKLKLEFFSNSAFLSQQEIASFLLDEYNLTLSNASDFDNKIASLLIGVGVNRYEKFINKIGNALGIRDLTVNTQGFESRSLIALSGCIAPGLQIRYGISIFDLLTTVTIRYCINSQLYLEATSGGYDQTLDLLYKFDF</sequence>
<dbReference type="GO" id="GO:0097347">
    <property type="term" value="C:TAM protein secretion complex"/>
    <property type="evidence" value="ECO:0007669"/>
    <property type="project" value="TreeGrafter"/>
</dbReference>
<name>Q7VQN5_BLOFL</name>
<dbReference type="KEGG" id="bfl:Bfl090"/>
<dbReference type="EMBL" id="BX248583">
    <property type="protein sequence ID" value="CAD83613.1"/>
    <property type="molecule type" value="Genomic_DNA"/>
</dbReference>
<evidence type="ECO:0000256" key="3">
    <source>
        <dbReference type="ARBA" id="ARBA00022989"/>
    </source>
</evidence>
<accession>Q7VQN5</accession>
<dbReference type="GO" id="GO:0009306">
    <property type="term" value="P:protein secretion"/>
    <property type="evidence" value="ECO:0007669"/>
    <property type="project" value="InterPro"/>
</dbReference>
<protein>
    <submittedName>
        <fullName evidence="7">Putative exported protein</fullName>
    </submittedName>
</protein>
<dbReference type="STRING" id="203907.Bfl090"/>
<dbReference type="HOGENOM" id="CLU_002338_0_1_6"/>
<evidence type="ECO:0000259" key="6">
    <source>
        <dbReference type="Pfam" id="PF04357"/>
    </source>
</evidence>
<keyword evidence="2 5" id="KW-0812">Transmembrane</keyword>
<dbReference type="Pfam" id="PF04357">
    <property type="entry name" value="TamB"/>
    <property type="match status" value="1"/>
</dbReference>
<comment type="subcellular location">
    <subcellularLocation>
        <location evidence="1">Membrane</location>
        <topology evidence="1">Single-pass membrane protein</topology>
    </subcellularLocation>
</comment>
<dbReference type="Proteomes" id="UP000002192">
    <property type="component" value="Chromosome"/>
</dbReference>
<dbReference type="PANTHER" id="PTHR36985">
    <property type="entry name" value="TRANSLOCATION AND ASSEMBLY MODULE SUBUNIT TAMB"/>
    <property type="match status" value="1"/>
</dbReference>
<gene>
    <name evidence="7" type="primary">ytfN</name>
    <name evidence="7" type="ordered locus">Bfl090</name>
</gene>
<keyword evidence="4 5" id="KW-0472">Membrane</keyword>
<evidence type="ECO:0000256" key="5">
    <source>
        <dbReference type="SAM" id="Phobius"/>
    </source>
</evidence>
<evidence type="ECO:0000313" key="8">
    <source>
        <dbReference type="Proteomes" id="UP000002192"/>
    </source>
</evidence>
<feature type="domain" description="Translocation and assembly module TamB C-terminal" evidence="6">
    <location>
        <begin position="940"/>
        <end position="1286"/>
    </location>
</feature>
<evidence type="ECO:0000313" key="7">
    <source>
        <dbReference type="EMBL" id="CAD83613.1"/>
    </source>
</evidence>
<reference evidence="7 8" key="1">
    <citation type="journal article" date="2003" name="Proc. Natl. Acad. Sci. U.S.A.">
        <title>The genome sequence of Blochmannia floridanus: comparative analysis of reduced genomes.</title>
        <authorList>
            <person name="Gil R."/>
            <person name="Silva F.J."/>
            <person name="Zientz E."/>
            <person name="Delmotte F."/>
            <person name="Gonzalez-Candelas F."/>
            <person name="Latorre A."/>
            <person name="Rausell C."/>
            <person name="Kramerbeek J."/>
            <person name="Gadau J."/>
            <person name="Hoelldobler B."/>
            <person name="van Ham R.C.H.J."/>
            <person name="Gross R."/>
            <person name="Moya A."/>
        </authorList>
    </citation>
    <scope>NUCLEOTIDE SEQUENCE [LARGE SCALE GENOMIC DNA]</scope>
</reference>
<keyword evidence="8" id="KW-1185">Reference proteome</keyword>
<dbReference type="PANTHER" id="PTHR36985:SF1">
    <property type="entry name" value="TRANSLOCATION AND ASSEMBLY MODULE SUBUNIT TAMB"/>
    <property type="match status" value="1"/>
</dbReference>
<dbReference type="GO" id="GO:0005886">
    <property type="term" value="C:plasma membrane"/>
    <property type="evidence" value="ECO:0007669"/>
    <property type="project" value="InterPro"/>
</dbReference>
<evidence type="ECO:0000256" key="4">
    <source>
        <dbReference type="ARBA" id="ARBA00023136"/>
    </source>
</evidence>
<keyword evidence="3 5" id="KW-1133">Transmembrane helix</keyword>
<proteinExistence type="predicted"/>
<organism evidence="7 8">
    <name type="scientific">Blochmanniella floridana</name>
    <dbReference type="NCBI Taxonomy" id="203907"/>
    <lineage>
        <taxon>Bacteria</taxon>
        <taxon>Pseudomonadati</taxon>
        <taxon>Pseudomonadota</taxon>
        <taxon>Gammaproteobacteria</taxon>
        <taxon>Enterobacterales</taxon>
        <taxon>Enterobacteriaceae</taxon>
        <taxon>ant endosymbionts</taxon>
        <taxon>Candidatus Blochmanniella</taxon>
    </lineage>
</organism>
<dbReference type="OrthoDB" id="5555605at2"/>
<evidence type="ECO:0000256" key="2">
    <source>
        <dbReference type="ARBA" id="ARBA00022692"/>
    </source>
</evidence>
<feature type="transmembrane region" description="Helical" evidence="5">
    <location>
        <begin position="7"/>
        <end position="27"/>
    </location>
</feature>
<evidence type="ECO:0000256" key="1">
    <source>
        <dbReference type="ARBA" id="ARBA00004167"/>
    </source>
</evidence>